<comment type="similarity">
    <text evidence="4">Belongs to the glycosyltransferase GT106 family.</text>
</comment>
<keyword evidence="9 18" id="KW-1133">Transmembrane helix</keyword>
<evidence type="ECO:0000256" key="3">
    <source>
        <dbReference type="ARBA" id="ARBA00004922"/>
    </source>
</evidence>
<evidence type="ECO:0000256" key="10">
    <source>
        <dbReference type="ARBA" id="ARBA00023136"/>
    </source>
</evidence>
<keyword evidence="20" id="KW-1185">Reference proteome</keyword>
<dbReference type="PANTHER" id="PTHR13398">
    <property type="entry name" value="GDP-FUCOSE PROTEIN O-FUCOSYLTRANSFERASE 2"/>
    <property type="match status" value="1"/>
</dbReference>
<evidence type="ECO:0000256" key="7">
    <source>
        <dbReference type="ARBA" id="ARBA00022692"/>
    </source>
</evidence>
<evidence type="ECO:0000256" key="11">
    <source>
        <dbReference type="ARBA" id="ARBA00023180"/>
    </source>
</evidence>
<evidence type="ECO:0000256" key="5">
    <source>
        <dbReference type="ARBA" id="ARBA00022676"/>
    </source>
</evidence>
<evidence type="ECO:0000256" key="8">
    <source>
        <dbReference type="ARBA" id="ARBA00022824"/>
    </source>
</evidence>
<gene>
    <name evidence="19" type="ORF">MA16_Dca020070</name>
</gene>
<evidence type="ECO:0000256" key="13">
    <source>
        <dbReference type="ARBA" id="ARBA00023277"/>
    </source>
</evidence>
<dbReference type="GO" id="GO:0046922">
    <property type="term" value="F:peptide-O-fucosyltransferase activity"/>
    <property type="evidence" value="ECO:0007669"/>
    <property type="project" value="InterPro"/>
</dbReference>
<feature type="transmembrane region" description="Helical" evidence="18">
    <location>
        <begin position="58"/>
        <end position="76"/>
    </location>
</feature>
<evidence type="ECO:0000256" key="15">
    <source>
        <dbReference type="ARBA" id="ARBA00026232"/>
    </source>
</evidence>
<evidence type="ECO:0000256" key="16">
    <source>
        <dbReference type="ARBA" id="ARBA00030350"/>
    </source>
</evidence>
<evidence type="ECO:0000256" key="17">
    <source>
        <dbReference type="SAM" id="MobiDB-lite"/>
    </source>
</evidence>
<dbReference type="Gene3D" id="3.40.50.11350">
    <property type="match status" value="1"/>
</dbReference>
<protein>
    <recommendedName>
        <fullName evidence="15">GDP-fucose protein O-fucosyltransferase 2</fullName>
    </recommendedName>
    <alternativeName>
        <fullName evidence="16">O-fucosyltransferase family protein</fullName>
    </alternativeName>
</protein>
<comment type="similarity">
    <text evidence="14">Belongs to the glycosyltransferase 68 family.</text>
</comment>
<dbReference type="GO" id="GO:0005783">
    <property type="term" value="C:endoplasmic reticulum"/>
    <property type="evidence" value="ECO:0007669"/>
    <property type="project" value="UniProtKB-SubCell"/>
</dbReference>
<reference evidence="19 20" key="2">
    <citation type="journal article" date="2017" name="Nature">
        <title>The Apostasia genome and the evolution of orchids.</title>
        <authorList>
            <person name="Zhang G.Q."/>
            <person name="Liu K.W."/>
            <person name="Li Z."/>
            <person name="Lohaus R."/>
            <person name="Hsiao Y.Y."/>
            <person name="Niu S.C."/>
            <person name="Wang J.Y."/>
            <person name="Lin Y.C."/>
            <person name="Xu Q."/>
            <person name="Chen L.J."/>
            <person name="Yoshida K."/>
            <person name="Fujiwara S."/>
            <person name="Wang Z.W."/>
            <person name="Zhang Y.Q."/>
            <person name="Mitsuda N."/>
            <person name="Wang M."/>
            <person name="Liu G.H."/>
            <person name="Pecoraro L."/>
            <person name="Huang H.X."/>
            <person name="Xiao X.J."/>
            <person name="Lin M."/>
            <person name="Wu X.Y."/>
            <person name="Wu W.L."/>
            <person name="Chen Y.Y."/>
            <person name="Chang S.B."/>
            <person name="Sakamoto S."/>
            <person name="Ohme-Takagi M."/>
            <person name="Yagi M."/>
            <person name="Zeng S.J."/>
            <person name="Shen C.Y."/>
            <person name="Yeh C.M."/>
            <person name="Luo Y.B."/>
            <person name="Tsai W.C."/>
            <person name="Van de Peer Y."/>
            <person name="Liu Z.J."/>
        </authorList>
    </citation>
    <scope>NUCLEOTIDE SEQUENCE [LARGE SCALE GENOMIC DNA]</scope>
    <source>
        <tissue evidence="19">The whole plant</tissue>
    </source>
</reference>
<evidence type="ECO:0000256" key="9">
    <source>
        <dbReference type="ARBA" id="ARBA00022989"/>
    </source>
</evidence>
<keyword evidence="6 19" id="KW-0808">Transferase</keyword>
<dbReference type="GO" id="GO:0006004">
    <property type="term" value="P:fucose metabolic process"/>
    <property type="evidence" value="ECO:0007669"/>
    <property type="project" value="UniProtKB-KW"/>
</dbReference>
<evidence type="ECO:0000256" key="1">
    <source>
        <dbReference type="ARBA" id="ARBA00004167"/>
    </source>
</evidence>
<dbReference type="GO" id="GO:0016020">
    <property type="term" value="C:membrane"/>
    <property type="evidence" value="ECO:0007669"/>
    <property type="project" value="UniProtKB-SubCell"/>
</dbReference>
<name>A0A2I0XJM8_9ASPA</name>
<dbReference type="Proteomes" id="UP000233837">
    <property type="component" value="Unassembled WGS sequence"/>
</dbReference>
<evidence type="ECO:0000256" key="6">
    <source>
        <dbReference type="ARBA" id="ARBA00022679"/>
    </source>
</evidence>
<proteinExistence type="inferred from homology"/>
<evidence type="ECO:0000313" key="20">
    <source>
        <dbReference type="Proteomes" id="UP000233837"/>
    </source>
</evidence>
<dbReference type="InterPro" id="IPR019378">
    <property type="entry name" value="GDP-Fuc_O-FucTrfase"/>
</dbReference>
<comment type="pathway">
    <text evidence="3">Protein modification; protein glycosylation.</text>
</comment>
<evidence type="ECO:0000256" key="18">
    <source>
        <dbReference type="SAM" id="Phobius"/>
    </source>
</evidence>
<feature type="region of interest" description="Disordered" evidence="17">
    <location>
        <begin position="1"/>
        <end position="22"/>
    </location>
</feature>
<keyword evidence="8" id="KW-0256">Endoplasmic reticulum</keyword>
<dbReference type="Pfam" id="PF10250">
    <property type="entry name" value="O-FucT"/>
    <property type="match status" value="1"/>
</dbReference>
<evidence type="ECO:0000313" key="19">
    <source>
        <dbReference type="EMBL" id="PKU88099.1"/>
    </source>
</evidence>
<accession>A0A2I0XJM8</accession>
<evidence type="ECO:0000256" key="14">
    <source>
        <dbReference type="ARBA" id="ARBA00025803"/>
    </source>
</evidence>
<comment type="subcellular location">
    <subcellularLocation>
        <location evidence="2">Endoplasmic reticulum</location>
    </subcellularLocation>
    <subcellularLocation>
        <location evidence="1">Membrane</location>
        <topology evidence="1">Single-pass membrane protein</topology>
    </subcellularLocation>
</comment>
<dbReference type="InterPro" id="IPR045130">
    <property type="entry name" value="OFUT2-like"/>
</dbReference>
<organism evidence="19 20">
    <name type="scientific">Dendrobium catenatum</name>
    <dbReference type="NCBI Taxonomy" id="906689"/>
    <lineage>
        <taxon>Eukaryota</taxon>
        <taxon>Viridiplantae</taxon>
        <taxon>Streptophyta</taxon>
        <taxon>Embryophyta</taxon>
        <taxon>Tracheophyta</taxon>
        <taxon>Spermatophyta</taxon>
        <taxon>Magnoliopsida</taxon>
        <taxon>Liliopsida</taxon>
        <taxon>Asparagales</taxon>
        <taxon>Orchidaceae</taxon>
        <taxon>Epidendroideae</taxon>
        <taxon>Malaxideae</taxon>
        <taxon>Dendrobiinae</taxon>
        <taxon>Dendrobium</taxon>
    </lineage>
</organism>
<evidence type="ECO:0000256" key="4">
    <source>
        <dbReference type="ARBA" id="ARBA00007737"/>
    </source>
</evidence>
<dbReference type="CDD" id="cd11296">
    <property type="entry name" value="O-FucT_like"/>
    <property type="match status" value="1"/>
</dbReference>
<evidence type="ECO:0000256" key="2">
    <source>
        <dbReference type="ARBA" id="ARBA00004240"/>
    </source>
</evidence>
<keyword evidence="12" id="KW-0294">Fucose metabolism</keyword>
<dbReference type="PANTHER" id="PTHR13398:SF0">
    <property type="entry name" value="GDP-FUCOSE PROTEIN O-FUCOSYLTRANSFERASE 2"/>
    <property type="match status" value="1"/>
</dbReference>
<keyword evidence="11" id="KW-0325">Glycoprotein</keyword>
<dbReference type="EMBL" id="KZ501824">
    <property type="protein sequence ID" value="PKU88099.1"/>
    <property type="molecule type" value="Genomic_DNA"/>
</dbReference>
<keyword evidence="5 19" id="KW-0328">Glycosyltransferase</keyword>
<keyword evidence="7 18" id="KW-0812">Transmembrane</keyword>
<evidence type="ECO:0000256" key="12">
    <source>
        <dbReference type="ARBA" id="ARBA00023253"/>
    </source>
</evidence>
<keyword evidence="10 18" id="KW-0472">Membrane</keyword>
<dbReference type="FunFam" id="3.40.50.11350:FF:000005">
    <property type="entry name" value="O-fucosyltransferase family protein"/>
    <property type="match status" value="1"/>
</dbReference>
<dbReference type="OrthoDB" id="422368at2759"/>
<sequence length="578" mass="65455">MVREASSDEEDDSQALVPEHEVKPLSPRHDQRQFGALEIANGLRVQISRRLRYRRWQWYLLAICLPLVLILVFFSLDLGRLFRGITIIRADSPGDRMREAELRALFLLRNQELGLLHLWNQTVPRSSASLPSIASPPSNDSSSATVKADLPSTPVPGSLEEFRSALLEQIKLNKQIQAALLSPHRGRNASLESVDDNVDAYLSGTGVGVCRKVDRPADRRTIDWKPKKDRFLFTICLSGQMSNHLICLEKHMFFAALLGRVLVFPSHKVDYDYSQVLDINHINQCLGREVVISYDDFVIKMKNKLKINRFICYIANPPCYLDEEHIKRLKNMGISLGKIETAWPEDAKLKMQKKRAVADIMPKYSSDDEVIAIGDMFYADVEEDWVMQPGGPIGHKCKALIQPNRLILLTAQRFVQTFLGSNFIALHFRRHGFLKFCNVKKESCFYPIPQAAECILRVVERANAPVIYLSTDAGESEANLLQSLVVLDNKLVPLVKRPNHNSVEKWDALLYRNHIGGDPQVEAMLDKTISATSTVFIGSSGSTFTEDILRLRRGWGVASHCDEYLCKDELPNFIAETE</sequence>
<keyword evidence="13" id="KW-0119">Carbohydrate metabolism</keyword>
<reference evidence="19 20" key="1">
    <citation type="journal article" date="2016" name="Sci. Rep.">
        <title>The Dendrobium catenatum Lindl. genome sequence provides insights into polysaccharide synthase, floral development and adaptive evolution.</title>
        <authorList>
            <person name="Zhang G.Q."/>
            <person name="Xu Q."/>
            <person name="Bian C."/>
            <person name="Tsai W.C."/>
            <person name="Yeh C.M."/>
            <person name="Liu K.W."/>
            <person name="Yoshida K."/>
            <person name="Zhang L.S."/>
            <person name="Chang S.B."/>
            <person name="Chen F."/>
            <person name="Shi Y."/>
            <person name="Su Y.Y."/>
            <person name="Zhang Y.Q."/>
            <person name="Chen L.J."/>
            <person name="Yin Y."/>
            <person name="Lin M."/>
            <person name="Huang H."/>
            <person name="Deng H."/>
            <person name="Wang Z.W."/>
            <person name="Zhu S.L."/>
            <person name="Zhao X."/>
            <person name="Deng C."/>
            <person name="Niu S.C."/>
            <person name="Huang J."/>
            <person name="Wang M."/>
            <person name="Liu G.H."/>
            <person name="Yang H.J."/>
            <person name="Xiao X.J."/>
            <person name="Hsiao Y.Y."/>
            <person name="Wu W.L."/>
            <person name="Chen Y.Y."/>
            <person name="Mitsuda N."/>
            <person name="Ohme-Takagi M."/>
            <person name="Luo Y.B."/>
            <person name="Van de Peer Y."/>
            <person name="Liu Z.J."/>
        </authorList>
    </citation>
    <scope>NUCLEOTIDE SEQUENCE [LARGE SCALE GENOMIC DNA]</scope>
    <source>
        <tissue evidence="19">The whole plant</tissue>
    </source>
</reference>
<dbReference type="AlphaFoldDB" id="A0A2I0XJM8"/>
<feature type="region of interest" description="Disordered" evidence="17">
    <location>
        <begin position="129"/>
        <end position="152"/>
    </location>
</feature>
<feature type="compositionally biased region" description="Low complexity" evidence="17">
    <location>
        <begin position="129"/>
        <end position="143"/>
    </location>
</feature>